<feature type="domain" description="HTH lysR-type" evidence="5">
    <location>
        <begin position="1"/>
        <end position="59"/>
    </location>
</feature>
<reference evidence="6" key="1">
    <citation type="submission" date="2023-08" db="EMBL/GenBank/DDBJ databases">
        <title>Emergence of clinically-relevant ST2 carbapenem-resistant Acinetobacter baumannii strains in hospital sewages in Zhejiang, East of China.</title>
        <authorList>
            <person name="Kaichao C."/>
            <person name="Zhang R."/>
        </authorList>
    </citation>
    <scope>NUCLEOTIDE SEQUENCE</scope>
    <source>
        <strain evidence="6">M-SY-60</strain>
    </source>
</reference>
<evidence type="ECO:0000256" key="1">
    <source>
        <dbReference type="ARBA" id="ARBA00009437"/>
    </source>
</evidence>
<gene>
    <name evidence="6" type="ORF">RFH51_05105</name>
</gene>
<dbReference type="InterPro" id="IPR036388">
    <property type="entry name" value="WH-like_DNA-bd_sf"/>
</dbReference>
<dbReference type="InterPro" id="IPR000847">
    <property type="entry name" value="LysR_HTH_N"/>
</dbReference>
<keyword evidence="2" id="KW-0805">Transcription regulation</keyword>
<evidence type="ECO:0000256" key="4">
    <source>
        <dbReference type="ARBA" id="ARBA00023163"/>
    </source>
</evidence>
<dbReference type="FunFam" id="1.10.10.10:FF:000001">
    <property type="entry name" value="LysR family transcriptional regulator"/>
    <property type="match status" value="1"/>
</dbReference>
<keyword evidence="4" id="KW-0804">Transcription</keyword>
<evidence type="ECO:0000256" key="2">
    <source>
        <dbReference type="ARBA" id="ARBA00023015"/>
    </source>
</evidence>
<dbReference type="SUPFAM" id="SSF46785">
    <property type="entry name" value="Winged helix' DNA-binding domain"/>
    <property type="match status" value="1"/>
</dbReference>
<dbReference type="InterPro" id="IPR005119">
    <property type="entry name" value="LysR_subst-bd"/>
</dbReference>
<sequence>MTTLKQFNYFIKIVEEGSFIAASEKLFIAQSALSRQIKLLEEEINFELFDRNEKRASLTKAGRVFYRKIKNNIQNLDQIIESSRSVANGDDFTIKIAHSSSIVIDQQKIAALMQITEQLNVKFDINTFSSESQAGAILRGEIDMGLIRLPMSQAVDELKVFPLYQQDLYVAIHAEHPLCQTQQVIEIKQLKDEAFVSTPHRERSILNQLVRNLCLAAGFVPKQARIQSRKVAQLQLVAAKLGVCIVPAEFSTIVPDQVKLLPLKEKGFDSEVVLAIKIDAEDKIQQAAMLLKNILGTAPISP</sequence>
<evidence type="ECO:0000313" key="7">
    <source>
        <dbReference type="Proteomes" id="UP001243195"/>
    </source>
</evidence>
<evidence type="ECO:0000313" key="6">
    <source>
        <dbReference type="EMBL" id="MDQ9070838.1"/>
    </source>
</evidence>
<dbReference type="SUPFAM" id="SSF53850">
    <property type="entry name" value="Periplasmic binding protein-like II"/>
    <property type="match status" value="1"/>
</dbReference>
<dbReference type="GO" id="GO:0003677">
    <property type="term" value="F:DNA binding"/>
    <property type="evidence" value="ECO:0007669"/>
    <property type="project" value="UniProtKB-KW"/>
</dbReference>
<proteinExistence type="inferred from homology"/>
<dbReference type="InterPro" id="IPR036390">
    <property type="entry name" value="WH_DNA-bd_sf"/>
</dbReference>
<dbReference type="RefSeq" id="WP_308955378.1">
    <property type="nucleotide sequence ID" value="NZ_JAVICY010000004.1"/>
</dbReference>
<dbReference type="Pfam" id="PF00126">
    <property type="entry name" value="HTH_1"/>
    <property type="match status" value="1"/>
</dbReference>
<evidence type="ECO:0000256" key="3">
    <source>
        <dbReference type="ARBA" id="ARBA00023125"/>
    </source>
</evidence>
<dbReference type="PANTHER" id="PTHR30346:SF17">
    <property type="entry name" value="LYSR FAMILY TRANSCRIPTIONAL REGULATOR"/>
    <property type="match status" value="1"/>
</dbReference>
<organism evidence="6 7">
    <name type="scientific">Acinetobacter gerneri</name>
    <dbReference type="NCBI Taxonomy" id="202952"/>
    <lineage>
        <taxon>Bacteria</taxon>
        <taxon>Pseudomonadati</taxon>
        <taxon>Pseudomonadota</taxon>
        <taxon>Gammaproteobacteria</taxon>
        <taxon>Moraxellales</taxon>
        <taxon>Moraxellaceae</taxon>
        <taxon>Acinetobacter</taxon>
    </lineage>
</organism>
<dbReference type="Pfam" id="PF03466">
    <property type="entry name" value="LysR_substrate"/>
    <property type="match status" value="1"/>
</dbReference>
<dbReference type="PRINTS" id="PR00039">
    <property type="entry name" value="HTHLYSR"/>
</dbReference>
<dbReference type="PROSITE" id="PS50931">
    <property type="entry name" value="HTH_LYSR"/>
    <property type="match status" value="1"/>
</dbReference>
<dbReference type="GO" id="GO:0032993">
    <property type="term" value="C:protein-DNA complex"/>
    <property type="evidence" value="ECO:0007669"/>
    <property type="project" value="TreeGrafter"/>
</dbReference>
<comment type="caution">
    <text evidence="6">The sequence shown here is derived from an EMBL/GenBank/DDBJ whole genome shotgun (WGS) entry which is preliminary data.</text>
</comment>
<dbReference type="EMBL" id="JAVIDA010000005">
    <property type="protein sequence ID" value="MDQ9070838.1"/>
    <property type="molecule type" value="Genomic_DNA"/>
</dbReference>
<comment type="similarity">
    <text evidence="1">Belongs to the LysR transcriptional regulatory family.</text>
</comment>
<dbReference type="Proteomes" id="UP001243195">
    <property type="component" value="Unassembled WGS sequence"/>
</dbReference>
<dbReference type="Gene3D" id="1.10.10.10">
    <property type="entry name" value="Winged helix-like DNA-binding domain superfamily/Winged helix DNA-binding domain"/>
    <property type="match status" value="1"/>
</dbReference>
<dbReference type="Gene3D" id="3.40.190.10">
    <property type="entry name" value="Periplasmic binding protein-like II"/>
    <property type="match status" value="2"/>
</dbReference>
<dbReference type="AlphaFoldDB" id="A0AAW8JF24"/>
<keyword evidence="3" id="KW-0238">DNA-binding</keyword>
<name>A0AAW8JF24_9GAMM</name>
<protein>
    <submittedName>
        <fullName evidence="6">LysR family transcriptional regulator</fullName>
    </submittedName>
</protein>
<dbReference type="GO" id="GO:0003700">
    <property type="term" value="F:DNA-binding transcription factor activity"/>
    <property type="evidence" value="ECO:0007669"/>
    <property type="project" value="InterPro"/>
</dbReference>
<accession>A0AAW8JF24</accession>
<dbReference type="CDD" id="cd08414">
    <property type="entry name" value="PBP2_LTTR_aromatics_like"/>
    <property type="match status" value="1"/>
</dbReference>
<dbReference type="PANTHER" id="PTHR30346">
    <property type="entry name" value="TRANSCRIPTIONAL DUAL REGULATOR HCAR-RELATED"/>
    <property type="match status" value="1"/>
</dbReference>
<evidence type="ECO:0000259" key="5">
    <source>
        <dbReference type="PROSITE" id="PS50931"/>
    </source>
</evidence>